<sequence length="539" mass="62123">MKKSFTILILFCAASRLLYAQDRDVSYVSSGGPLKPLQAIMDIRHNTLALDVNINKQTIEGYAEIDLVLSKPTDTLLFDLVHLLTVHKTVVNNTNQSFSQKNDLIYIINKNGYKPGKHTIRIYYGGMPPIGKRPPWEGGFTWKTDKHGNPWVSINVQLQGAKMYYPCKDHPSDEPNEGVDLFITIPKGLSVAGPGLLQGVKTAANNKATWHWKTNYTISNYTVVFNIGKYKVYTRPYTTSKGHTVPIQFYVLEEDSIHANEVLDMRVRDTRMMEKYFGEYPWYKEKIGIAEVPNSGMEHQTMVTYSGTFKYDQYRGGVKFSSEMFHEFAHEWWANKITNWDWSHMWIQEGSATYAEALFFRDKLGEQGYDSVMIRKRAGIRALKPVISDSSAYLNSHYNTDMYTKGAFLLHTLRFVLGDNVFFPAIKKFVEDVQYPYDKYFTTDEVERYYSGYYGKSLKPLFDFYLKTTRTMDFELAQAAPGNYYLTIKNSPMELPLDIATDTGIIHTKIPFATRFNIKSKTVPVIDPKQYYYKTVLLK</sequence>
<evidence type="ECO:0000256" key="5">
    <source>
        <dbReference type="ARBA" id="ARBA00015611"/>
    </source>
</evidence>
<evidence type="ECO:0000256" key="8">
    <source>
        <dbReference type="ARBA" id="ARBA00022723"/>
    </source>
</evidence>
<feature type="domain" description="Peptidase M1 membrane alanine aminopeptidase" evidence="13">
    <location>
        <begin position="271"/>
        <end position="435"/>
    </location>
</feature>
<evidence type="ECO:0000259" key="13">
    <source>
        <dbReference type="Pfam" id="PF01433"/>
    </source>
</evidence>
<name>A0ABR9XIF1_9SPHI</name>
<evidence type="ECO:0000256" key="9">
    <source>
        <dbReference type="ARBA" id="ARBA00022801"/>
    </source>
</evidence>
<accession>A0ABR9XIF1</accession>
<keyword evidence="11" id="KW-0482">Metalloprotease</keyword>
<dbReference type="InterPro" id="IPR014782">
    <property type="entry name" value="Peptidase_M1_dom"/>
</dbReference>
<dbReference type="InterPro" id="IPR001930">
    <property type="entry name" value="Peptidase_M1"/>
</dbReference>
<evidence type="ECO:0000256" key="2">
    <source>
        <dbReference type="ARBA" id="ARBA00001947"/>
    </source>
</evidence>
<keyword evidence="8" id="KW-0479">Metal-binding</keyword>
<evidence type="ECO:0000256" key="11">
    <source>
        <dbReference type="ARBA" id="ARBA00023049"/>
    </source>
</evidence>
<proteinExistence type="inferred from homology"/>
<evidence type="ECO:0000256" key="12">
    <source>
        <dbReference type="SAM" id="SignalP"/>
    </source>
</evidence>
<evidence type="ECO:0000256" key="1">
    <source>
        <dbReference type="ARBA" id="ARBA00000098"/>
    </source>
</evidence>
<dbReference type="Gene3D" id="2.60.40.1730">
    <property type="entry name" value="tricorn interacting facor f3 domain"/>
    <property type="match status" value="1"/>
</dbReference>
<keyword evidence="12" id="KW-0732">Signal</keyword>
<dbReference type="InterPro" id="IPR042097">
    <property type="entry name" value="Aminopeptidase_N-like_N_sf"/>
</dbReference>
<dbReference type="Pfam" id="PF01433">
    <property type="entry name" value="Peptidase_M1"/>
    <property type="match status" value="1"/>
</dbReference>
<dbReference type="Proteomes" id="UP000632774">
    <property type="component" value="Unassembled WGS sequence"/>
</dbReference>
<evidence type="ECO:0000256" key="4">
    <source>
        <dbReference type="ARBA" id="ARBA00012564"/>
    </source>
</evidence>
<evidence type="ECO:0000256" key="7">
    <source>
        <dbReference type="ARBA" id="ARBA00022670"/>
    </source>
</evidence>
<evidence type="ECO:0000313" key="14">
    <source>
        <dbReference type="EMBL" id="MBE9666975.1"/>
    </source>
</evidence>
<protein>
    <recommendedName>
        <fullName evidence="5">Aminopeptidase N</fullName>
        <ecNumber evidence="4">3.4.11.2</ecNumber>
    </recommendedName>
</protein>
<dbReference type="PANTHER" id="PTHR11533:SF174">
    <property type="entry name" value="PUROMYCIN-SENSITIVE AMINOPEPTIDASE-RELATED"/>
    <property type="match status" value="1"/>
</dbReference>
<keyword evidence="9" id="KW-0378">Hydrolase</keyword>
<evidence type="ECO:0000313" key="15">
    <source>
        <dbReference type="Proteomes" id="UP000632774"/>
    </source>
</evidence>
<dbReference type="PANTHER" id="PTHR11533">
    <property type="entry name" value="PROTEASE M1 ZINC METALLOPROTEASE"/>
    <property type="match status" value="1"/>
</dbReference>
<evidence type="ECO:0000256" key="6">
    <source>
        <dbReference type="ARBA" id="ARBA00022438"/>
    </source>
</evidence>
<dbReference type="Gene3D" id="1.10.390.10">
    <property type="entry name" value="Neutral Protease Domain 2"/>
    <property type="match status" value="1"/>
</dbReference>
<keyword evidence="6" id="KW-0031">Aminopeptidase</keyword>
<keyword evidence="15" id="KW-1185">Reference proteome</keyword>
<dbReference type="InterPro" id="IPR050344">
    <property type="entry name" value="Peptidase_M1_aminopeptidases"/>
</dbReference>
<dbReference type="PRINTS" id="PR00756">
    <property type="entry name" value="ALADIPTASE"/>
</dbReference>
<keyword evidence="7" id="KW-0645">Protease</keyword>
<gene>
    <name evidence="14" type="ORF">IRJ18_11440</name>
</gene>
<dbReference type="InterPro" id="IPR027268">
    <property type="entry name" value="Peptidase_M4/M1_CTD_sf"/>
</dbReference>
<dbReference type="EMBL" id="JADFFM010000001">
    <property type="protein sequence ID" value="MBE9666975.1"/>
    <property type="molecule type" value="Genomic_DNA"/>
</dbReference>
<dbReference type="RefSeq" id="WP_194106334.1">
    <property type="nucleotide sequence ID" value="NZ_JADFFM010000001.1"/>
</dbReference>
<dbReference type="EC" id="3.4.11.2" evidence="4"/>
<evidence type="ECO:0000256" key="3">
    <source>
        <dbReference type="ARBA" id="ARBA00010136"/>
    </source>
</evidence>
<keyword evidence="10" id="KW-0862">Zinc</keyword>
<evidence type="ECO:0000256" key="10">
    <source>
        <dbReference type="ARBA" id="ARBA00022833"/>
    </source>
</evidence>
<feature type="chain" id="PRO_5046069678" description="Aminopeptidase N" evidence="12">
    <location>
        <begin position="21"/>
        <end position="539"/>
    </location>
</feature>
<dbReference type="SUPFAM" id="SSF63737">
    <property type="entry name" value="Leukotriene A4 hydrolase N-terminal domain"/>
    <property type="match status" value="1"/>
</dbReference>
<dbReference type="CDD" id="cd09603">
    <property type="entry name" value="M1_APN_like"/>
    <property type="match status" value="1"/>
</dbReference>
<reference evidence="14 15" key="1">
    <citation type="submission" date="2020-10" db="EMBL/GenBank/DDBJ databases">
        <title>Mucilaginibacter mali sp. nov., isolated from rhizosphere soil of apple orchard.</title>
        <authorList>
            <person name="Lee J.-S."/>
            <person name="Kim H.S."/>
            <person name="Kim J.-S."/>
        </authorList>
    </citation>
    <scope>NUCLEOTIDE SEQUENCE [LARGE SCALE GENOMIC DNA]</scope>
    <source>
        <strain evidence="14 15">KCTC 23157</strain>
    </source>
</reference>
<organism evidence="14 15">
    <name type="scientific">Mucilaginibacter boryungensis</name>
    <dbReference type="NCBI Taxonomy" id="768480"/>
    <lineage>
        <taxon>Bacteria</taxon>
        <taxon>Pseudomonadati</taxon>
        <taxon>Bacteroidota</taxon>
        <taxon>Sphingobacteriia</taxon>
        <taxon>Sphingobacteriales</taxon>
        <taxon>Sphingobacteriaceae</taxon>
        <taxon>Mucilaginibacter</taxon>
    </lineage>
</organism>
<comment type="catalytic activity">
    <reaction evidence="1">
        <text>Release of an N-terminal amino acid, Xaa-|-Yaa- from a peptide, amide or arylamide. Xaa is preferably Ala, but may be most amino acids including Pro (slow action). When a terminal hydrophobic residue is followed by a prolyl residue, the two may be released as an intact Xaa-Pro dipeptide.</text>
        <dbReference type="EC" id="3.4.11.2"/>
    </reaction>
</comment>
<comment type="cofactor">
    <cofactor evidence="2">
        <name>Zn(2+)</name>
        <dbReference type="ChEBI" id="CHEBI:29105"/>
    </cofactor>
</comment>
<comment type="similarity">
    <text evidence="3">Belongs to the peptidase M1 family.</text>
</comment>
<dbReference type="SUPFAM" id="SSF55486">
    <property type="entry name" value="Metalloproteases ('zincins'), catalytic domain"/>
    <property type="match status" value="1"/>
</dbReference>
<feature type="signal peptide" evidence="12">
    <location>
        <begin position="1"/>
        <end position="20"/>
    </location>
</feature>
<comment type="caution">
    <text evidence="14">The sequence shown here is derived from an EMBL/GenBank/DDBJ whole genome shotgun (WGS) entry which is preliminary data.</text>
</comment>